<name>A0ABU2D3X2_9EURY</name>
<proteinExistence type="predicted"/>
<sequence>MKGKNSPRPSDHRGLVLLTDIFVLISGLNETVLRNIPGLPLVLFLFRYALVATLFSLKSNLEGIDTALSFGVSIKSYIRQVDNQFSIFLLITILK</sequence>
<protein>
    <submittedName>
        <fullName evidence="2">DUF1616 domain-containing protein</fullName>
    </submittedName>
</protein>
<evidence type="ECO:0000313" key="2">
    <source>
        <dbReference type="EMBL" id="MDR7666641.1"/>
    </source>
</evidence>
<dbReference type="RefSeq" id="WP_310576669.1">
    <property type="nucleotide sequence ID" value="NZ_JAVKPK010000059.1"/>
</dbReference>
<dbReference type="Proteomes" id="UP001246244">
    <property type="component" value="Unassembled WGS sequence"/>
</dbReference>
<accession>A0ABU2D3X2</accession>
<organism evidence="2 3">
    <name type="scientific">Methanosarcina baikalica</name>
    <dbReference type="NCBI Taxonomy" id="3073890"/>
    <lineage>
        <taxon>Archaea</taxon>
        <taxon>Methanobacteriati</taxon>
        <taxon>Methanobacteriota</taxon>
        <taxon>Stenosarchaea group</taxon>
        <taxon>Methanomicrobia</taxon>
        <taxon>Methanosarcinales</taxon>
        <taxon>Methanosarcinaceae</taxon>
        <taxon>Methanosarcina</taxon>
    </lineage>
</organism>
<keyword evidence="3" id="KW-1185">Reference proteome</keyword>
<comment type="caution">
    <text evidence="2">The sequence shown here is derived from an EMBL/GenBank/DDBJ whole genome shotgun (WGS) entry which is preliminary data.</text>
</comment>
<reference evidence="3" key="1">
    <citation type="submission" date="2023-07" db="EMBL/GenBank/DDBJ databases">
        <title>Whole-genome sequencing of a new Methanosarcina sp. Z-7115.</title>
        <authorList>
            <person name="Zhilina T.N."/>
            <person name="Merkel A.Y."/>
        </authorList>
    </citation>
    <scope>NUCLEOTIDE SEQUENCE [LARGE SCALE GENOMIC DNA]</scope>
    <source>
        <strain evidence="3">Z-7115</strain>
    </source>
</reference>
<dbReference type="InterPro" id="IPR011674">
    <property type="entry name" value="DUF1616"/>
</dbReference>
<dbReference type="Pfam" id="PF07760">
    <property type="entry name" value="DUF1616"/>
    <property type="match status" value="1"/>
</dbReference>
<feature type="domain" description="DUF1616" evidence="1">
    <location>
        <begin position="15"/>
        <end position="74"/>
    </location>
</feature>
<evidence type="ECO:0000313" key="3">
    <source>
        <dbReference type="Proteomes" id="UP001246244"/>
    </source>
</evidence>
<evidence type="ECO:0000259" key="1">
    <source>
        <dbReference type="Pfam" id="PF07760"/>
    </source>
</evidence>
<dbReference type="EMBL" id="JAVKPK010000059">
    <property type="protein sequence ID" value="MDR7666641.1"/>
    <property type="molecule type" value="Genomic_DNA"/>
</dbReference>
<gene>
    <name evidence="2" type="ORF">RG963_12810</name>
</gene>